<evidence type="ECO:0000313" key="2">
    <source>
        <dbReference type="Proteomes" id="UP000295818"/>
    </source>
</evidence>
<dbReference type="EMBL" id="SLWM01000011">
    <property type="protein sequence ID" value="TCO18813.1"/>
    <property type="molecule type" value="Genomic_DNA"/>
</dbReference>
<evidence type="ECO:0000313" key="1">
    <source>
        <dbReference type="EMBL" id="TCO18813.1"/>
    </source>
</evidence>
<keyword evidence="2" id="KW-1185">Reference proteome</keyword>
<protein>
    <recommendedName>
        <fullName evidence="3">Amidohydrolase family protein</fullName>
    </recommendedName>
</protein>
<dbReference type="InterPro" id="IPR011059">
    <property type="entry name" value="Metal-dep_hydrolase_composite"/>
</dbReference>
<comment type="caution">
    <text evidence="1">The sequence shown here is derived from an EMBL/GenBank/DDBJ whole genome shotgun (WGS) entry which is preliminary data.</text>
</comment>
<reference evidence="1 2" key="1">
    <citation type="journal article" date="2015" name="Stand. Genomic Sci.">
        <title>Genomic Encyclopedia of Bacterial and Archaeal Type Strains, Phase III: the genomes of soil and plant-associated and newly described type strains.</title>
        <authorList>
            <person name="Whitman W.B."/>
            <person name="Woyke T."/>
            <person name="Klenk H.P."/>
            <person name="Zhou Y."/>
            <person name="Lilburn T.G."/>
            <person name="Beck B.J."/>
            <person name="De Vos P."/>
            <person name="Vandamme P."/>
            <person name="Eisen J.A."/>
            <person name="Garrity G."/>
            <person name="Hugenholtz P."/>
            <person name="Kyrpides N.C."/>
        </authorList>
    </citation>
    <scope>NUCLEOTIDE SEQUENCE [LARGE SCALE GENOMIC DNA]</scope>
    <source>
        <strain evidence="1 2">VKM Ac-2538</strain>
    </source>
</reference>
<dbReference type="Gene3D" id="2.30.40.10">
    <property type="entry name" value="Urease, subunit C, domain 1"/>
    <property type="match status" value="1"/>
</dbReference>
<organism evidence="1 2">
    <name type="scientific">Kribbella orskensis</name>
    <dbReference type="NCBI Taxonomy" id="2512216"/>
    <lineage>
        <taxon>Bacteria</taxon>
        <taxon>Bacillati</taxon>
        <taxon>Actinomycetota</taxon>
        <taxon>Actinomycetes</taxon>
        <taxon>Propionibacteriales</taxon>
        <taxon>Kribbellaceae</taxon>
        <taxon>Kribbella</taxon>
    </lineage>
</organism>
<sequence length="93" mass="10232">MAPRKIADLVVLDADRLADIRNTRTIHMVITRGRVISPAVRERMPTDVEASLVRPLRRSAQAAAAELVVLPDYAARRPAHQERAASTDLRPAG</sequence>
<proteinExistence type="predicted"/>
<dbReference type="RefSeq" id="WP_241998817.1">
    <property type="nucleotide sequence ID" value="NZ_SLWM01000011.1"/>
</dbReference>
<gene>
    <name evidence="1" type="ORF">EV644_11151</name>
</gene>
<dbReference type="Proteomes" id="UP000295818">
    <property type="component" value="Unassembled WGS sequence"/>
</dbReference>
<name>A0ABY2BGA2_9ACTN</name>
<accession>A0ABY2BGA2</accession>
<dbReference type="SUPFAM" id="SSF51338">
    <property type="entry name" value="Composite domain of metallo-dependent hydrolases"/>
    <property type="match status" value="1"/>
</dbReference>
<evidence type="ECO:0008006" key="3">
    <source>
        <dbReference type="Google" id="ProtNLM"/>
    </source>
</evidence>